<dbReference type="PANTHER" id="PTHR45618">
    <property type="entry name" value="MITOCHONDRIAL DICARBOXYLATE CARRIER-RELATED"/>
    <property type="match status" value="1"/>
</dbReference>
<comment type="similarity">
    <text evidence="2 9">Belongs to the mitochondrial carrier (TC 2.A.29) family.</text>
</comment>
<keyword evidence="4 8" id="KW-0812">Transmembrane</keyword>
<evidence type="ECO:0000313" key="10">
    <source>
        <dbReference type="EMBL" id="KAJ3118991.1"/>
    </source>
</evidence>
<evidence type="ECO:0000256" key="4">
    <source>
        <dbReference type="ARBA" id="ARBA00022692"/>
    </source>
</evidence>
<evidence type="ECO:0000256" key="8">
    <source>
        <dbReference type="PROSITE-ProRule" id="PRU00282"/>
    </source>
</evidence>
<dbReference type="Pfam" id="PF00153">
    <property type="entry name" value="Mito_carr"/>
    <property type="match status" value="3"/>
</dbReference>
<keyword evidence="7 8" id="KW-0472">Membrane</keyword>
<keyword evidence="5" id="KW-0677">Repeat</keyword>
<reference evidence="10" key="1">
    <citation type="submission" date="2020-05" db="EMBL/GenBank/DDBJ databases">
        <title>Phylogenomic resolution of chytrid fungi.</title>
        <authorList>
            <person name="Stajich J.E."/>
            <person name="Amses K."/>
            <person name="Simmons R."/>
            <person name="Seto K."/>
            <person name="Myers J."/>
            <person name="Bonds A."/>
            <person name="Quandt C.A."/>
            <person name="Barry K."/>
            <person name="Liu P."/>
            <person name="Grigoriev I."/>
            <person name="Longcore J.E."/>
            <person name="James T.Y."/>
        </authorList>
    </citation>
    <scope>NUCLEOTIDE SEQUENCE</scope>
    <source>
        <strain evidence="10">JEL0513</strain>
    </source>
</reference>
<protein>
    <submittedName>
        <fullName evidence="10">Mitochondrial dicarboxylate transporter</fullName>
    </submittedName>
</protein>
<feature type="repeat" description="Solcar" evidence="8">
    <location>
        <begin position="85"/>
        <end position="193"/>
    </location>
</feature>
<evidence type="ECO:0000256" key="5">
    <source>
        <dbReference type="ARBA" id="ARBA00022737"/>
    </source>
</evidence>
<keyword evidence="6" id="KW-1133">Transmembrane helix</keyword>
<keyword evidence="3 9" id="KW-0813">Transport</keyword>
<evidence type="ECO:0000256" key="6">
    <source>
        <dbReference type="ARBA" id="ARBA00022989"/>
    </source>
</evidence>
<dbReference type="SUPFAM" id="SSF103506">
    <property type="entry name" value="Mitochondrial carrier"/>
    <property type="match status" value="1"/>
</dbReference>
<proteinExistence type="inferred from homology"/>
<dbReference type="InterPro" id="IPR023395">
    <property type="entry name" value="MCP_dom_sf"/>
</dbReference>
<evidence type="ECO:0000256" key="7">
    <source>
        <dbReference type="ARBA" id="ARBA00023136"/>
    </source>
</evidence>
<dbReference type="Gene3D" id="1.50.40.10">
    <property type="entry name" value="Mitochondrial carrier domain"/>
    <property type="match status" value="1"/>
</dbReference>
<dbReference type="Proteomes" id="UP001211907">
    <property type="component" value="Unassembled WGS sequence"/>
</dbReference>
<evidence type="ECO:0000256" key="2">
    <source>
        <dbReference type="ARBA" id="ARBA00006375"/>
    </source>
</evidence>
<comment type="subcellular location">
    <subcellularLocation>
        <location evidence="1">Membrane</location>
        <topology evidence="1">Multi-pass membrane protein</topology>
    </subcellularLocation>
</comment>
<dbReference type="InterPro" id="IPR050391">
    <property type="entry name" value="Mito_Metabolite_Transporter"/>
</dbReference>
<evidence type="ECO:0000256" key="3">
    <source>
        <dbReference type="ARBA" id="ARBA00022448"/>
    </source>
</evidence>
<dbReference type="EMBL" id="JADGJH010001101">
    <property type="protein sequence ID" value="KAJ3118991.1"/>
    <property type="molecule type" value="Genomic_DNA"/>
</dbReference>
<gene>
    <name evidence="10" type="primary">DIC1_1</name>
    <name evidence="10" type="ORF">HK100_000514</name>
</gene>
<dbReference type="InterPro" id="IPR018108">
    <property type="entry name" value="MCP_transmembrane"/>
</dbReference>
<accession>A0AAD5XBS1</accession>
<dbReference type="GO" id="GO:0016020">
    <property type="term" value="C:membrane"/>
    <property type="evidence" value="ECO:0007669"/>
    <property type="project" value="UniProtKB-SubCell"/>
</dbReference>
<evidence type="ECO:0000256" key="9">
    <source>
        <dbReference type="RuleBase" id="RU000488"/>
    </source>
</evidence>
<evidence type="ECO:0000256" key="1">
    <source>
        <dbReference type="ARBA" id="ARBA00004141"/>
    </source>
</evidence>
<name>A0AAD5XBS1_9FUNG</name>
<evidence type="ECO:0000313" key="11">
    <source>
        <dbReference type="Proteomes" id="UP001211907"/>
    </source>
</evidence>
<organism evidence="10 11">
    <name type="scientific">Physocladia obscura</name>
    <dbReference type="NCBI Taxonomy" id="109957"/>
    <lineage>
        <taxon>Eukaryota</taxon>
        <taxon>Fungi</taxon>
        <taxon>Fungi incertae sedis</taxon>
        <taxon>Chytridiomycota</taxon>
        <taxon>Chytridiomycota incertae sedis</taxon>
        <taxon>Chytridiomycetes</taxon>
        <taxon>Chytridiales</taxon>
        <taxon>Chytriomycetaceae</taxon>
        <taxon>Physocladia</taxon>
    </lineage>
</organism>
<keyword evidence="11" id="KW-1185">Reference proteome</keyword>
<dbReference type="AlphaFoldDB" id="A0AAD5XBS1"/>
<sequence>MAQETFPWWISGAASAIASMATHPIDSLKIRLQTAPATSSTSDILSDIMVNEQGGLFVLYRGLDASVLHQEAKVFLASFPLSAHSRLFSRVAAATAAGAIGGLVSAPMDLVNARYITQSFNKLFAESYKRIIKYRMQLDARRPHRYPDALSALVIIARNEGPAALFSSLQPSMLRAVCVAVAHSATYGAARRELQQTNLLAIAGEHGVIFVASLMAALVATTASVPVDMIKSRVMEEKGSGKKGDIFAAAEAIYLEKGWTAFFRGWSVCCCFVKFI</sequence>
<comment type="caution">
    <text evidence="10">The sequence shown here is derived from an EMBL/GenBank/DDBJ whole genome shotgun (WGS) entry which is preliminary data.</text>
</comment>
<dbReference type="PROSITE" id="PS50920">
    <property type="entry name" value="SOLCAR"/>
    <property type="match status" value="1"/>
</dbReference>